<keyword evidence="1" id="KW-0472">Membrane</keyword>
<dbReference type="Proteomes" id="UP000324222">
    <property type="component" value="Unassembled WGS sequence"/>
</dbReference>
<keyword evidence="1" id="KW-0812">Transmembrane</keyword>
<proteinExistence type="predicted"/>
<comment type="caution">
    <text evidence="2">The sequence shown here is derived from an EMBL/GenBank/DDBJ whole genome shotgun (WGS) entry which is preliminary data.</text>
</comment>
<organism evidence="2 3">
    <name type="scientific">Portunus trituberculatus</name>
    <name type="common">Swimming crab</name>
    <name type="synonym">Neptunus trituberculatus</name>
    <dbReference type="NCBI Taxonomy" id="210409"/>
    <lineage>
        <taxon>Eukaryota</taxon>
        <taxon>Metazoa</taxon>
        <taxon>Ecdysozoa</taxon>
        <taxon>Arthropoda</taxon>
        <taxon>Crustacea</taxon>
        <taxon>Multicrustacea</taxon>
        <taxon>Malacostraca</taxon>
        <taxon>Eumalacostraca</taxon>
        <taxon>Eucarida</taxon>
        <taxon>Decapoda</taxon>
        <taxon>Pleocyemata</taxon>
        <taxon>Brachyura</taxon>
        <taxon>Eubrachyura</taxon>
        <taxon>Portunoidea</taxon>
        <taxon>Portunidae</taxon>
        <taxon>Portuninae</taxon>
        <taxon>Portunus</taxon>
    </lineage>
</organism>
<gene>
    <name evidence="2" type="ORF">E2C01_085911</name>
</gene>
<evidence type="ECO:0000256" key="1">
    <source>
        <dbReference type="SAM" id="Phobius"/>
    </source>
</evidence>
<dbReference type="InterPro" id="IPR036397">
    <property type="entry name" value="RNaseH_sf"/>
</dbReference>
<dbReference type="AlphaFoldDB" id="A0A5B7JC06"/>
<keyword evidence="1" id="KW-1133">Transmembrane helix</keyword>
<evidence type="ECO:0000313" key="3">
    <source>
        <dbReference type="Proteomes" id="UP000324222"/>
    </source>
</evidence>
<dbReference type="Gene3D" id="3.30.420.10">
    <property type="entry name" value="Ribonuclease H-like superfamily/Ribonuclease H"/>
    <property type="match status" value="1"/>
</dbReference>
<accession>A0A5B7JC06</accession>
<dbReference type="GO" id="GO:0003676">
    <property type="term" value="F:nucleic acid binding"/>
    <property type="evidence" value="ECO:0007669"/>
    <property type="project" value="InterPro"/>
</dbReference>
<sequence>MKKQRLDFCKRYEHWTSEDWRRVVFSDESAFKTISHRQKLVRRPLGADRFDSHYTVKAVKFPADGASISSAVSVSLTWFSYLVGFLMGFRPPDLGKGQRSHTHLMHQPLQYE</sequence>
<reference evidence="2 3" key="1">
    <citation type="submission" date="2019-05" db="EMBL/GenBank/DDBJ databases">
        <title>Another draft genome of Portunus trituberculatus and its Hox gene families provides insights of decapod evolution.</title>
        <authorList>
            <person name="Jeong J.-H."/>
            <person name="Song I."/>
            <person name="Kim S."/>
            <person name="Choi T."/>
            <person name="Kim D."/>
            <person name="Ryu S."/>
            <person name="Kim W."/>
        </authorList>
    </citation>
    <scope>NUCLEOTIDE SEQUENCE [LARGE SCALE GENOMIC DNA]</scope>
    <source>
        <tissue evidence="2">Muscle</tissue>
    </source>
</reference>
<dbReference type="EMBL" id="VSRR010085988">
    <property type="protein sequence ID" value="MPC90907.1"/>
    <property type="molecule type" value="Genomic_DNA"/>
</dbReference>
<protein>
    <submittedName>
        <fullName evidence="2">Uncharacterized protein</fullName>
    </submittedName>
</protein>
<name>A0A5B7JC06_PORTR</name>
<evidence type="ECO:0000313" key="2">
    <source>
        <dbReference type="EMBL" id="MPC90907.1"/>
    </source>
</evidence>
<keyword evidence="3" id="KW-1185">Reference proteome</keyword>
<feature type="transmembrane region" description="Helical" evidence="1">
    <location>
        <begin position="68"/>
        <end position="89"/>
    </location>
</feature>